<organism evidence="1 2">
    <name type="scientific">Verticillium longisporum</name>
    <name type="common">Verticillium dahliae var. longisporum</name>
    <dbReference type="NCBI Taxonomy" id="100787"/>
    <lineage>
        <taxon>Eukaryota</taxon>
        <taxon>Fungi</taxon>
        <taxon>Dikarya</taxon>
        <taxon>Ascomycota</taxon>
        <taxon>Pezizomycotina</taxon>
        <taxon>Sordariomycetes</taxon>
        <taxon>Hypocreomycetidae</taxon>
        <taxon>Glomerellales</taxon>
        <taxon>Plectosphaerellaceae</taxon>
        <taxon>Verticillium</taxon>
    </lineage>
</organism>
<sequence>MNTGAGVLHNVLKRFFTAGKAPRAPLECAQV</sequence>
<gene>
    <name evidence="1" type="ORF">BN1723_019095</name>
</gene>
<dbReference type="Proteomes" id="UP000045706">
    <property type="component" value="Unassembled WGS sequence"/>
</dbReference>
<accession>A0A0G4N9I3</accession>
<evidence type="ECO:0000313" key="2">
    <source>
        <dbReference type="Proteomes" id="UP000045706"/>
    </source>
</evidence>
<proteinExistence type="predicted"/>
<protein>
    <submittedName>
        <fullName evidence="1">Uncharacterized protein</fullName>
    </submittedName>
</protein>
<evidence type="ECO:0000313" key="1">
    <source>
        <dbReference type="EMBL" id="CRK42980.1"/>
    </source>
</evidence>
<name>A0A0G4N9I3_VERLO</name>
<dbReference type="AlphaFoldDB" id="A0A0G4N9I3"/>
<dbReference type="EMBL" id="CVQI01033037">
    <property type="protein sequence ID" value="CRK42980.1"/>
    <property type="molecule type" value="Genomic_DNA"/>
</dbReference>
<reference evidence="2" key="1">
    <citation type="submission" date="2015-05" db="EMBL/GenBank/DDBJ databases">
        <authorList>
            <person name="Fogelqvist Johan"/>
        </authorList>
    </citation>
    <scope>NUCLEOTIDE SEQUENCE [LARGE SCALE GENOMIC DNA]</scope>
</reference>